<evidence type="ECO:0000313" key="4">
    <source>
        <dbReference type="EMBL" id="MTV52742.1"/>
    </source>
</evidence>
<sequence length="245" mass="25268">MKQTLAGLALGVLLAVSSASHADTTVGTAEINVTYIEGWSPESWDISLLSHTPQTVAVSLNTLNRDLQYWPAEDAGGAGAQAGNAHWSVVEVDVREGYRVTGVAVHALAYGELSAGELPDQPPGSADNGARLAWFVTAPGLSLPFSAQFTTFSGLQPFANATGPLDLGDTFRVSFDAAVWAQAVAATASDGSTASSAALASIGSAVLLVQVTPVPEPASWTMLLGGLAGLSVWQRRVWARRHGGG</sequence>
<keyword evidence="6" id="KW-1185">Reference proteome</keyword>
<feature type="domain" description="Ice-binding protein C-terminal" evidence="2">
    <location>
        <begin position="213"/>
        <end position="236"/>
    </location>
</feature>
<evidence type="ECO:0000313" key="5">
    <source>
        <dbReference type="Proteomes" id="UP000430634"/>
    </source>
</evidence>
<feature type="signal peptide" evidence="1">
    <location>
        <begin position="1"/>
        <end position="22"/>
    </location>
</feature>
<dbReference type="OrthoDB" id="8754461at2"/>
<evidence type="ECO:0000313" key="6">
    <source>
        <dbReference type="Proteomes" id="UP000622638"/>
    </source>
</evidence>
<dbReference type="EMBL" id="BMKG01000025">
    <property type="protein sequence ID" value="GGC18514.1"/>
    <property type="molecule type" value="Genomic_DNA"/>
</dbReference>
<feature type="chain" id="PRO_5026120500" evidence="1">
    <location>
        <begin position="23"/>
        <end position="245"/>
    </location>
</feature>
<evidence type="ECO:0000259" key="2">
    <source>
        <dbReference type="Pfam" id="PF07589"/>
    </source>
</evidence>
<reference evidence="4 5" key="3">
    <citation type="submission" date="2019-11" db="EMBL/GenBank/DDBJ databases">
        <title>Type strains purchased from KCTC, JCM and DSMZ.</title>
        <authorList>
            <person name="Lu H."/>
        </authorList>
    </citation>
    <scope>NUCLEOTIDE SEQUENCE [LARGE SCALE GENOMIC DNA]</scope>
    <source>
        <strain evidence="4 5">KCTC 52429</strain>
    </source>
</reference>
<evidence type="ECO:0000256" key="1">
    <source>
        <dbReference type="SAM" id="SignalP"/>
    </source>
</evidence>
<dbReference type="InterPro" id="IPR013424">
    <property type="entry name" value="Ice-binding_C"/>
</dbReference>
<dbReference type="RefSeq" id="WP_155470068.1">
    <property type="nucleotide sequence ID" value="NZ_BMKG01000025.1"/>
</dbReference>
<keyword evidence="1" id="KW-0732">Signal</keyword>
<reference evidence="3" key="4">
    <citation type="submission" date="2024-05" db="EMBL/GenBank/DDBJ databases">
        <authorList>
            <person name="Sun Q."/>
            <person name="Zhou Y."/>
        </authorList>
    </citation>
    <scope>NUCLEOTIDE SEQUENCE</scope>
    <source>
        <strain evidence="3">CGMCC 1.15931</strain>
    </source>
</reference>
<name>A0A6I3SWV7_9BURK</name>
<gene>
    <name evidence="3" type="ORF">GCM10011572_44930</name>
    <name evidence="4" type="ORF">GM672_08375</name>
</gene>
<organism evidence="4 5">
    <name type="scientific">Pseudoduganella buxea</name>
    <dbReference type="NCBI Taxonomy" id="1949069"/>
    <lineage>
        <taxon>Bacteria</taxon>
        <taxon>Pseudomonadati</taxon>
        <taxon>Pseudomonadota</taxon>
        <taxon>Betaproteobacteria</taxon>
        <taxon>Burkholderiales</taxon>
        <taxon>Oxalobacteraceae</taxon>
        <taxon>Telluria group</taxon>
        <taxon>Pseudoduganella</taxon>
    </lineage>
</organism>
<dbReference type="AlphaFoldDB" id="A0A6I3SWV7"/>
<dbReference type="Proteomes" id="UP000622638">
    <property type="component" value="Unassembled WGS sequence"/>
</dbReference>
<comment type="caution">
    <text evidence="4">The sequence shown here is derived from an EMBL/GenBank/DDBJ whole genome shotgun (WGS) entry which is preliminary data.</text>
</comment>
<proteinExistence type="predicted"/>
<accession>A0A6I3SWV7</accession>
<protein>
    <submittedName>
        <fullName evidence="4">PEP-CTERM sorting domain-containing protein</fullName>
    </submittedName>
</protein>
<evidence type="ECO:0000313" key="3">
    <source>
        <dbReference type="EMBL" id="GGC18514.1"/>
    </source>
</evidence>
<reference evidence="6" key="2">
    <citation type="journal article" date="2019" name="Int. J. Syst. Evol. Microbiol.">
        <title>The Global Catalogue of Microorganisms (GCM) 10K type strain sequencing project: providing services to taxonomists for standard genome sequencing and annotation.</title>
        <authorList>
            <consortium name="The Broad Institute Genomics Platform"/>
            <consortium name="The Broad Institute Genome Sequencing Center for Infectious Disease"/>
            <person name="Wu L."/>
            <person name="Ma J."/>
        </authorList>
    </citation>
    <scope>NUCLEOTIDE SEQUENCE [LARGE SCALE GENOMIC DNA]</scope>
    <source>
        <strain evidence="6">CGMCC 1.15931</strain>
    </source>
</reference>
<dbReference type="Pfam" id="PF07589">
    <property type="entry name" value="PEP-CTERM"/>
    <property type="match status" value="1"/>
</dbReference>
<dbReference type="EMBL" id="WNKZ01000016">
    <property type="protein sequence ID" value="MTV52742.1"/>
    <property type="molecule type" value="Genomic_DNA"/>
</dbReference>
<reference evidence="3" key="1">
    <citation type="journal article" date="2014" name="Int. J. Syst. Evol. Microbiol.">
        <title>Complete genome of a new Firmicutes species belonging to the dominant human colonic microbiota ('Ruminococcus bicirculans') reveals two chromosomes and a selective capacity to utilize plant glucans.</title>
        <authorList>
            <consortium name="NISC Comparative Sequencing Program"/>
            <person name="Wegmann U."/>
            <person name="Louis P."/>
            <person name="Goesmann A."/>
            <person name="Henrissat B."/>
            <person name="Duncan S.H."/>
            <person name="Flint H.J."/>
        </authorList>
    </citation>
    <scope>NUCLEOTIDE SEQUENCE</scope>
    <source>
        <strain evidence="3">CGMCC 1.15931</strain>
    </source>
</reference>
<dbReference type="Proteomes" id="UP000430634">
    <property type="component" value="Unassembled WGS sequence"/>
</dbReference>